<evidence type="ECO:0000313" key="1">
    <source>
        <dbReference type="EMBL" id="CAG5050969.1"/>
    </source>
</evidence>
<accession>A0A8S3Y8R3</accession>
<protein>
    <submittedName>
        <fullName evidence="1">(apollo) hypothetical protein</fullName>
    </submittedName>
</protein>
<dbReference type="AlphaFoldDB" id="A0A8S3Y8R3"/>
<organism evidence="1 2">
    <name type="scientific">Parnassius apollo</name>
    <name type="common">Apollo butterfly</name>
    <name type="synonym">Papilio apollo</name>
    <dbReference type="NCBI Taxonomy" id="110799"/>
    <lineage>
        <taxon>Eukaryota</taxon>
        <taxon>Metazoa</taxon>
        <taxon>Ecdysozoa</taxon>
        <taxon>Arthropoda</taxon>
        <taxon>Hexapoda</taxon>
        <taxon>Insecta</taxon>
        <taxon>Pterygota</taxon>
        <taxon>Neoptera</taxon>
        <taxon>Endopterygota</taxon>
        <taxon>Lepidoptera</taxon>
        <taxon>Glossata</taxon>
        <taxon>Ditrysia</taxon>
        <taxon>Papilionoidea</taxon>
        <taxon>Papilionidae</taxon>
        <taxon>Parnassiinae</taxon>
        <taxon>Parnassini</taxon>
        <taxon>Parnassius</taxon>
        <taxon>Parnassius</taxon>
    </lineage>
</organism>
<evidence type="ECO:0000313" key="2">
    <source>
        <dbReference type="Proteomes" id="UP000691718"/>
    </source>
</evidence>
<gene>
    <name evidence="1" type="ORF">PAPOLLO_LOCUS24915</name>
</gene>
<name>A0A8S3Y8R3_PARAO</name>
<proteinExistence type="predicted"/>
<comment type="caution">
    <text evidence="1">The sequence shown here is derived from an EMBL/GenBank/DDBJ whole genome shotgun (WGS) entry which is preliminary data.</text>
</comment>
<sequence>MALLKKEIAALRTISNPYSSSLDSLKKDLADVNLALKEPQEKRIGVNPATCDTNSSPISCEDKIPGRRVVKNKSAQKSLLAKISSVRTFCH</sequence>
<keyword evidence="2" id="KW-1185">Reference proteome</keyword>
<dbReference type="Proteomes" id="UP000691718">
    <property type="component" value="Unassembled WGS sequence"/>
</dbReference>
<dbReference type="EMBL" id="CAJQZP010001492">
    <property type="protein sequence ID" value="CAG5050969.1"/>
    <property type="molecule type" value="Genomic_DNA"/>
</dbReference>
<reference evidence="1" key="1">
    <citation type="submission" date="2021-04" db="EMBL/GenBank/DDBJ databases">
        <authorList>
            <person name="Tunstrom K."/>
        </authorList>
    </citation>
    <scope>NUCLEOTIDE SEQUENCE</scope>
</reference>